<dbReference type="STRING" id="1249552.PS2015_943"/>
<dbReference type="EMBL" id="CP013189">
    <property type="protein sequence ID" value="ALO45613.1"/>
    <property type="molecule type" value="Genomic_DNA"/>
</dbReference>
<dbReference type="InterPro" id="IPR000160">
    <property type="entry name" value="GGDEF_dom"/>
</dbReference>
<dbReference type="SUPFAM" id="SSF55073">
    <property type="entry name" value="Nucleotide cyclase"/>
    <property type="match status" value="1"/>
</dbReference>
<dbReference type="InterPro" id="IPR052163">
    <property type="entry name" value="DGC-Regulatory_Protein"/>
</dbReference>
<comment type="cofactor">
    <cofactor evidence="1">
        <name>Mg(2+)</name>
        <dbReference type="ChEBI" id="CHEBI:18420"/>
    </cofactor>
</comment>
<dbReference type="AlphaFoldDB" id="A0A0S2KBC0"/>
<dbReference type="GO" id="GO:0003824">
    <property type="term" value="F:catalytic activity"/>
    <property type="evidence" value="ECO:0007669"/>
    <property type="project" value="UniProtKB-ARBA"/>
</dbReference>
<feature type="transmembrane region" description="Helical" evidence="2">
    <location>
        <begin position="6"/>
        <end position="26"/>
    </location>
</feature>
<feature type="domain" description="GGDEF" evidence="3">
    <location>
        <begin position="254"/>
        <end position="381"/>
    </location>
</feature>
<accession>A0A0S2KBC0</accession>
<dbReference type="Proteomes" id="UP000065641">
    <property type="component" value="Chromosome"/>
</dbReference>
<name>A0A0S2KBC0_9GAMM</name>
<protein>
    <recommendedName>
        <fullName evidence="3">GGDEF domain-containing protein</fullName>
    </recommendedName>
</protein>
<evidence type="ECO:0000313" key="4">
    <source>
        <dbReference type="EMBL" id="ALO45613.1"/>
    </source>
</evidence>
<dbReference type="RefSeq" id="WP_058021137.1">
    <property type="nucleotide sequence ID" value="NZ_CP013189.1"/>
</dbReference>
<dbReference type="KEGG" id="pspi:PS2015_943"/>
<dbReference type="CDD" id="cd01949">
    <property type="entry name" value="GGDEF"/>
    <property type="match status" value="1"/>
</dbReference>
<organism evidence="4 5">
    <name type="scientific">Pseudohongiella spirulinae</name>
    <dbReference type="NCBI Taxonomy" id="1249552"/>
    <lineage>
        <taxon>Bacteria</taxon>
        <taxon>Pseudomonadati</taxon>
        <taxon>Pseudomonadota</taxon>
        <taxon>Gammaproteobacteria</taxon>
        <taxon>Pseudomonadales</taxon>
        <taxon>Pseudohongiellaceae</taxon>
        <taxon>Pseudohongiella</taxon>
    </lineage>
</organism>
<evidence type="ECO:0000259" key="3">
    <source>
        <dbReference type="PROSITE" id="PS50887"/>
    </source>
</evidence>
<dbReference type="NCBIfam" id="TIGR00254">
    <property type="entry name" value="GGDEF"/>
    <property type="match status" value="1"/>
</dbReference>
<feature type="transmembrane region" description="Helical" evidence="2">
    <location>
        <begin position="154"/>
        <end position="172"/>
    </location>
</feature>
<dbReference type="PROSITE" id="PS50887">
    <property type="entry name" value="GGDEF"/>
    <property type="match status" value="1"/>
</dbReference>
<dbReference type="InterPro" id="IPR029787">
    <property type="entry name" value="Nucleotide_cyclase"/>
</dbReference>
<feature type="transmembrane region" description="Helical" evidence="2">
    <location>
        <begin position="38"/>
        <end position="59"/>
    </location>
</feature>
<feature type="transmembrane region" description="Helical" evidence="2">
    <location>
        <begin position="122"/>
        <end position="142"/>
    </location>
</feature>
<evidence type="ECO:0000313" key="5">
    <source>
        <dbReference type="Proteomes" id="UP000065641"/>
    </source>
</evidence>
<keyword evidence="2" id="KW-1133">Transmembrane helix</keyword>
<feature type="transmembrane region" description="Helical" evidence="2">
    <location>
        <begin position="97"/>
        <end position="116"/>
    </location>
</feature>
<feature type="transmembrane region" description="Helical" evidence="2">
    <location>
        <begin position="192"/>
        <end position="214"/>
    </location>
</feature>
<dbReference type="InterPro" id="IPR043128">
    <property type="entry name" value="Rev_trsase/Diguanyl_cyclase"/>
</dbReference>
<sequence>MQLDISTLSLLFITQGFTSFLVIYLIWRINSKLPGVKFWMYGTLLNIFSSITLLLNAQLSWAEGWGPFVSNSISLPANLLVMEGSLRFMGYSSRRRWNAMLLLIPVFIIGSWINRLDPAPRYIFHDSFTMTFSLVSAVVLLCGAKSREERTANLLASVSGLLLTLTIGWRWLLAVTGNHQVMLGVESPATQWYLFGGVTTHVAWIFGLSVACYYRSRLQVLQLAREDALTGLPNRRSIDELIGQSLTDHRRSEERFAVIMIDVNDFKQVNDSFGHSAGDFLLREVALRLQNAIRESDFAGRLGGDEFVVLARHIDNNNSLDLLIERIRSHLNGPLTMPSGIYHVEVSIGAALCPDDGVTADQLLGAADTRMYRDKNRLKKQ</sequence>
<evidence type="ECO:0000256" key="1">
    <source>
        <dbReference type="ARBA" id="ARBA00001946"/>
    </source>
</evidence>
<reference evidence="4 5" key="1">
    <citation type="submission" date="2015-11" db="EMBL/GenBank/DDBJ databases">
        <authorList>
            <person name="Zhang Y."/>
            <person name="Guo Z."/>
        </authorList>
    </citation>
    <scope>NUCLEOTIDE SEQUENCE [LARGE SCALE GENOMIC DNA]</scope>
    <source>
        <strain evidence="4 5">KCTC 32221</strain>
    </source>
</reference>
<evidence type="ECO:0000256" key="2">
    <source>
        <dbReference type="SAM" id="Phobius"/>
    </source>
</evidence>
<dbReference type="Pfam" id="PF00990">
    <property type="entry name" value="GGDEF"/>
    <property type="match status" value="1"/>
</dbReference>
<gene>
    <name evidence="4" type="ORF">PS2015_943</name>
</gene>
<dbReference type="PANTHER" id="PTHR46663:SF2">
    <property type="entry name" value="GGDEF DOMAIN-CONTAINING PROTEIN"/>
    <property type="match status" value="1"/>
</dbReference>
<keyword evidence="5" id="KW-1185">Reference proteome</keyword>
<proteinExistence type="predicted"/>
<keyword evidence="2" id="KW-0472">Membrane</keyword>
<dbReference type="Gene3D" id="3.30.70.270">
    <property type="match status" value="1"/>
</dbReference>
<dbReference type="PANTHER" id="PTHR46663">
    <property type="entry name" value="DIGUANYLATE CYCLASE DGCT-RELATED"/>
    <property type="match status" value="1"/>
</dbReference>
<dbReference type="SMART" id="SM00267">
    <property type="entry name" value="GGDEF"/>
    <property type="match status" value="1"/>
</dbReference>
<keyword evidence="2" id="KW-0812">Transmembrane</keyword>
<dbReference type="FunFam" id="3.30.70.270:FF:000001">
    <property type="entry name" value="Diguanylate cyclase domain protein"/>
    <property type="match status" value="1"/>
</dbReference>